<dbReference type="AlphaFoldDB" id="A0A7J8WS56"/>
<sequence length="228" mass="26050">MKKVRTISELHLDKDDLTVDRNEQTVQGPGVSKALYKSTLCPVDYVFDRVQEHVERQMARPIIIKLLGEKIGFNVLLNNITLSWNPKCPIQLMDLENDFFLISQHRKMGLNHRSFGYGFRDYLRGIIRIVFSRRLVKQLDKWLSWMYTWIVLIVEGHNGVLRLQVTKSKYMDAKAKNRAKGKRVMIGVGPKSGPSALRPNNGRFGVKAIVGHGVFDDGSKLRLMGVAD</sequence>
<evidence type="ECO:0000313" key="2">
    <source>
        <dbReference type="Proteomes" id="UP000593577"/>
    </source>
</evidence>
<accession>A0A7J8WS56</accession>
<evidence type="ECO:0000313" key="1">
    <source>
        <dbReference type="EMBL" id="MBA0677875.1"/>
    </source>
</evidence>
<dbReference type="EMBL" id="JABFAA010000003">
    <property type="protein sequence ID" value="MBA0677875.1"/>
    <property type="molecule type" value="Genomic_DNA"/>
</dbReference>
<name>A0A7J8WS56_GOSAI</name>
<reference evidence="1 2" key="1">
    <citation type="journal article" date="2019" name="Genome Biol. Evol.">
        <title>Insights into the evolution of the New World diploid cottons (Gossypium, subgenus Houzingenia) based on genome sequencing.</title>
        <authorList>
            <person name="Grover C.E."/>
            <person name="Arick M.A. 2nd"/>
            <person name="Thrash A."/>
            <person name="Conover J.L."/>
            <person name="Sanders W.S."/>
            <person name="Peterson D.G."/>
            <person name="Frelichowski J.E."/>
            <person name="Scheffler J.A."/>
            <person name="Scheffler B.E."/>
            <person name="Wendel J.F."/>
        </authorList>
    </citation>
    <scope>NUCLEOTIDE SEQUENCE [LARGE SCALE GENOMIC DNA]</scope>
    <source>
        <strain evidence="1">185</strain>
        <tissue evidence="1">Leaf</tissue>
    </source>
</reference>
<gene>
    <name evidence="1" type="ORF">Goari_019258</name>
</gene>
<comment type="caution">
    <text evidence="1">The sequence shown here is derived from an EMBL/GenBank/DDBJ whole genome shotgun (WGS) entry which is preliminary data.</text>
</comment>
<proteinExistence type="predicted"/>
<keyword evidence="2" id="KW-1185">Reference proteome</keyword>
<dbReference type="Proteomes" id="UP000593577">
    <property type="component" value="Unassembled WGS sequence"/>
</dbReference>
<organism evidence="1 2">
    <name type="scientific">Gossypium aridum</name>
    <name type="common">American cotton</name>
    <name type="synonym">Erioxylum aridum</name>
    <dbReference type="NCBI Taxonomy" id="34290"/>
    <lineage>
        <taxon>Eukaryota</taxon>
        <taxon>Viridiplantae</taxon>
        <taxon>Streptophyta</taxon>
        <taxon>Embryophyta</taxon>
        <taxon>Tracheophyta</taxon>
        <taxon>Spermatophyta</taxon>
        <taxon>Magnoliopsida</taxon>
        <taxon>eudicotyledons</taxon>
        <taxon>Gunneridae</taxon>
        <taxon>Pentapetalae</taxon>
        <taxon>rosids</taxon>
        <taxon>malvids</taxon>
        <taxon>Malvales</taxon>
        <taxon>Malvaceae</taxon>
        <taxon>Malvoideae</taxon>
        <taxon>Gossypium</taxon>
    </lineage>
</organism>
<protein>
    <submittedName>
        <fullName evidence="1">Uncharacterized protein</fullName>
    </submittedName>
</protein>